<dbReference type="InterPro" id="IPR041247">
    <property type="entry name" value="Rad52_fam"/>
</dbReference>
<organism evidence="6 7">
    <name type="scientific">Pseudorhodoplanes sinuspersici</name>
    <dbReference type="NCBI Taxonomy" id="1235591"/>
    <lineage>
        <taxon>Bacteria</taxon>
        <taxon>Pseudomonadati</taxon>
        <taxon>Pseudomonadota</taxon>
        <taxon>Alphaproteobacteria</taxon>
        <taxon>Hyphomicrobiales</taxon>
        <taxon>Pseudorhodoplanes</taxon>
    </lineage>
</organism>
<accession>A0A1W7A012</accession>
<dbReference type="Pfam" id="PF06147">
    <property type="entry name" value="DUF968"/>
    <property type="match status" value="1"/>
</dbReference>
<dbReference type="GO" id="GO:0006312">
    <property type="term" value="P:mitotic recombination"/>
    <property type="evidence" value="ECO:0007669"/>
    <property type="project" value="TreeGrafter"/>
</dbReference>
<feature type="compositionally biased region" description="Basic and acidic residues" evidence="5">
    <location>
        <begin position="145"/>
        <end position="155"/>
    </location>
</feature>
<comment type="similarity">
    <text evidence="1">Belongs to the RAD52 family.</text>
</comment>
<evidence type="ECO:0000256" key="5">
    <source>
        <dbReference type="SAM" id="MobiDB-lite"/>
    </source>
</evidence>
<protein>
    <submittedName>
        <fullName evidence="6">Uncharacterized protein</fullName>
    </submittedName>
</protein>
<dbReference type="AlphaFoldDB" id="A0A1W7A012"/>
<keyword evidence="7" id="KW-1185">Reference proteome</keyword>
<proteinExistence type="inferred from homology"/>
<dbReference type="KEGG" id="psin:CAK95_26995"/>
<dbReference type="Pfam" id="PF04098">
    <property type="entry name" value="Rad52_Rad22"/>
    <property type="match status" value="1"/>
</dbReference>
<evidence type="ECO:0000256" key="2">
    <source>
        <dbReference type="ARBA" id="ARBA00022763"/>
    </source>
</evidence>
<evidence type="ECO:0000313" key="7">
    <source>
        <dbReference type="Proteomes" id="UP000194137"/>
    </source>
</evidence>
<gene>
    <name evidence="6" type="ORF">CAK95_26995</name>
</gene>
<dbReference type="GO" id="GO:0045002">
    <property type="term" value="P:double-strand break repair via single-strand annealing"/>
    <property type="evidence" value="ECO:0007669"/>
    <property type="project" value="TreeGrafter"/>
</dbReference>
<dbReference type="InterPro" id="IPR010373">
    <property type="entry name" value="DUF968"/>
</dbReference>
<dbReference type="GO" id="GO:0000724">
    <property type="term" value="P:double-strand break repair via homologous recombination"/>
    <property type="evidence" value="ECO:0007669"/>
    <property type="project" value="TreeGrafter"/>
</dbReference>
<feature type="region of interest" description="Disordered" evidence="5">
    <location>
        <begin position="142"/>
        <end position="215"/>
    </location>
</feature>
<dbReference type="RefSeq" id="WP_086090776.1">
    <property type="nucleotide sequence ID" value="NZ_CP021112.1"/>
</dbReference>
<dbReference type="InterPro" id="IPR007232">
    <property type="entry name" value="Rad52_Rad59_Rad22"/>
</dbReference>
<dbReference type="PANTHER" id="PTHR12132:SF1">
    <property type="entry name" value="DNA REPAIR PROTEIN RAD52 HOMOLOG"/>
    <property type="match status" value="1"/>
</dbReference>
<reference evidence="6 7" key="1">
    <citation type="submission" date="2017-05" db="EMBL/GenBank/DDBJ databases">
        <title>Full genome sequence of Pseudorhodoplanes sinuspersici.</title>
        <authorList>
            <person name="Dastgheib S.M.M."/>
            <person name="Shavandi M."/>
            <person name="Tirandaz H."/>
        </authorList>
    </citation>
    <scope>NUCLEOTIDE SEQUENCE [LARGE SCALE GENOMIC DNA]</scope>
    <source>
        <strain evidence="6 7">RIPI110</strain>
    </source>
</reference>
<dbReference type="Gene3D" id="3.30.40.190">
    <property type="match status" value="1"/>
</dbReference>
<keyword evidence="3" id="KW-0233">DNA recombination</keyword>
<dbReference type="SUPFAM" id="SSF54768">
    <property type="entry name" value="dsRNA-binding domain-like"/>
    <property type="match status" value="1"/>
</dbReference>
<dbReference type="InterPro" id="IPR042525">
    <property type="entry name" value="Rad52_Rad59_Rad22_sf"/>
</dbReference>
<name>A0A1W7A012_9HYPH</name>
<dbReference type="OrthoDB" id="149299at2"/>
<keyword evidence="4" id="KW-0234">DNA repair</keyword>
<dbReference type="PANTHER" id="PTHR12132">
    <property type="entry name" value="DNA REPAIR AND RECOMBINATION PROTEIN RAD52, RAD59"/>
    <property type="match status" value="1"/>
</dbReference>
<dbReference type="Gene3D" id="3.30.390.80">
    <property type="entry name" value="DNA repair protein Rad52/59/22"/>
    <property type="match status" value="1"/>
</dbReference>
<sequence>MTFSTAQIRKLQQNIKEGDIRTREVNGKELSYIEGWYAISEANRIFGFDAWNRETLESRCIIGRENRGTFHALYVTKVRVTVRAEEHTVIREGYGTGEAHGSSAGEAHEKAIKTAETDATKRALATFGKPFGLALYVGTRQRQALSDRRPQDIARRRTLQKLDSNRRYYVPAQPQPNPSHATTLLAASLPPDRNEQNSKNDPAQSATVPALAAKAQQGLSELPKADPTAAPKDSFHDGTMGRLLIDRPRRRRDADHLRFVAAQPCLICSRTPSDAHHLKFAQPSAMSKKVSDEYTVPLCRTHHRQLHHGGDEIAWWIDLDIDPLPIAQDLWVQSRGRNAIPIDRENRPNGALHDDEKRP</sequence>
<keyword evidence="2" id="KW-0227">DNA damage</keyword>
<evidence type="ECO:0000256" key="1">
    <source>
        <dbReference type="ARBA" id="ARBA00006638"/>
    </source>
</evidence>
<evidence type="ECO:0000313" key="6">
    <source>
        <dbReference type="EMBL" id="ARQ02345.1"/>
    </source>
</evidence>
<evidence type="ECO:0000256" key="4">
    <source>
        <dbReference type="ARBA" id="ARBA00023204"/>
    </source>
</evidence>
<dbReference type="Proteomes" id="UP000194137">
    <property type="component" value="Chromosome"/>
</dbReference>
<feature type="region of interest" description="Disordered" evidence="5">
    <location>
        <begin position="221"/>
        <end position="240"/>
    </location>
</feature>
<dbReference type="STRING" id="1235591.CAK95_26995"/>
<evidence type="ECO:0000256" key="3">
    <source>
        <dbReference type="ARBA" id="ARBA00023172"/>
    </source>
</evidence>
<dbReference type="EMBL" id="CP021112">
    <property type="protein sequence ID" value="ARQ02345.1"/>
    <property type="molecule type" value="Genomic_DNA"/>
</dbReference>